<name>W1J184_9GAMM</name>
<dbReference type="EMBL" id="CBXE010000104">
    <property type="protein sequence ID" value="CDL84454.1"/>
    <property type="molecule type" value="Genomic_DNA"/>
</dbReference>
<comment type="caution">
    <text evidence="2">The sequence shown here is derived from an EMBL/GenBank/DDBJ whole genome shotgun (WGS) entry which is preliminary data.</text>
</comment>
<proteinExistence type="predicted"/>
<accession>W1J184</accession>
<sequence length="91" mass="10401">MKAGKEHVQGVEITDNRTRLNLMGALNLQRIEETIMREYPGINAENMAYFLGAVRETYPISQKIHIILGRTGYHRTDLVKDIAGILNIELY</sequence>
<dbReference type="InterPro" id="IPR038717">
    <property type="entry name" value="Tc1-like_DDE_dom"/>
</dbReference>
<reference evidence="2 3" key="1">
    <citation type="submission" date="2013-11" db="EMBL/GenBank/DDBJ databases">
        <title>Draft genome sequence and annotation of the entomopathogenic bacterium, Xenorhabdus cabanillasi strain JM26.</title>
        <authorList>
            <person name="Gualtieri M."/>
            <person name="Ogier J.C."/>
            <person name="Pages S."/>
            <person name="Givaudan A."/>
            <person name="Gaudriault S."/>
        </authorList>
    </citation>
    <scope>NUCLEOTIDE SEQUENCE [LARGE SCALE GENOMIC DNA]</scope>
    <source>
        <strain evidence="2 3">JM26</strain>
    </source>
</reference>
<dbReference type="Pfam" id="PF13358">
    <property type="entry name" value="DDE_3"/>
    <property type="match status" value="1"/>
</dbReference>
<dbReference type="Proteomes" id="UP000019197">
    <property type="component" value="Unassembled WGS sequence"/>
</dbReference>
<dbReference type="OrthoDB" id="9813816at2"/>
<dbReference type="AlphaFoldDB" id="W1J184"/>
<protein>
    <submittedName>
        <fullName evidence="2">Transposase</fullName>
    </submittedName>
</protein>
<evidence type="ECO:0000313" key="3">
    <source>
        <dbReference type="Proteomes" id="UP000019197"/>
    </source>
</evidence>
<dbReference type="RefSeq" id="WP_051502322.1">
    <property type="nucleotide sequence ID" value="NZ_CAWLVK010000104.1"/>
</dbReference>
<feature type="domain" description="Tc1-like transposase DDE" evidence="1">
    <location>
        <begin position="2"/>
        <end position="83"/>
    </location>
</feature>
<gene>
    <name evidence="2" type="ORF">XCR1_1920049</name>
</gene>
<evidence type="ECO:0000313" key="2">
    <source>
        <dbReference type="EMBL" id="CDL84454.1"/>
    </source>
</evidence>
<evidence type="ECO:0000259" key="1">
    <source>
        <dbReference type="Pfam" id="PF13358"/>
    </source>
</evidence>
<organism evidence="2 3">
    <name type="scientific">Xenorhabdus cabanillasii JM26</name>
    <dbReference type="NCBI Taxonomy" id="1427517"/>
    <lineage>
        <taxon>Bacteria</taxon>
        <taxon>Pseudomonadati</taxon>
        <taxon>Pseudomonadota</taxon>
        <taxon>Gammaproteobacteria</taxon>
        <taxon>Enterobacterales</taxon>
        <taxon>Morganellaceae</taxon>
        <taxon>Xenorhabdus</taxon>
    </lineage>
</organism>